<dbReference type="EMBL" id="NVMX01000031">
    <property type="protein sequence ID" value="PDZ97061.1"/>
    <property type="molecule type" value="Genomic_DNA"/>
</dbReference>
<comment type="caution">
    <text evidence="1">The sequence shown here is derived from an EMBL/GenBank/DDBJ whole genome shotgun (WGS) entry which is preliminary data.</text>
</comment>
<evidence type="ECO:0000313" key="2">
    <source>
        <dbReference type="Proteomes" id="UP000219922"/>
    </source>
</evidence>
<proteinExistence type="predicted"/>
<sequence>MQALMKKSTHDEHVRELMVGANQYGIDVEWASELPNRNERSRLWRHDLIDTRDTYCF</sequence>
<gene>
    <name evidence="1" type="ORF">CON36_20270</name>
</gene>
<accession>A0A1C4B8S2</accession>
<protein>
    <submittedName>
        <fullName evidence="1">Uncharacterized protein</fullName>
    </submittedName>
</protein>
<organism evidence="1 2">
    <name type="scientific">Bacillus cereus</name>
    <dbReference type="NCBI Taxonomy" id="1396"/>
    <lineage>
        <taxon>Bacteria</taxon>
        <taxon>Bacillati</taxon>
        <taxon>Bacillota</taxon>
        <taxon>Bacilli</taxon>
        <taxon>Bacillales</taxon>
        <taxon>Bacillaceae</taxon>
        <taxon>Bacillus</taxon>
        <taxon>Bacillus cereus group</taxon>
    </lineage>
</organism>
<dbReference type="Proteomes" id="UP000219922">
    <property type="component" value="Unassembled WGS sequence"/>
</dbReference>
<reference evidence="1 2" key="1">
    <citation type="submission" date="2017-09" db="EMBL/GenBank/DDBJ databases">
        <title>Large-scale bioinformatics analysis of Bacillus genomes uncovers conserved roles of natural products in bacterial physiology.</title>
        <authorList>
            <consortium name="Agbiome Team Llc"/>
            <person name="Bleich R.M."/>
            <person name="Grubbs K.J."/>
            <person name="Santa Maria K.C."/>
            <person name="Allen S.E."/>
            <person name="Farag S."/>
            <person name="Shank E.A."/>
            <person name="Bowers A."/>
        </authorList>
    </citation>
    <scope>NUCLEOTIDE SEQUENCE [LARGE SCALE GENOMIC DNA]</scope>
    <source>
        <strain evidence="1 2">AFS092789</strain>
    </source>
</reference>
<name>A0A1C4B8S2_BACCE</name>
<evidence type="ECO:0000313" key="1">
    <source>
        <dbReference type="EMBL" id="PDZ97061.1"/>
    </source>
</evidence>
<dbReference type="AlphaFoldDB" id="A0A1C4B8S2"/>